<proteinExistence type="predicted"/>
<dbReference type="STRING" id="1814289.SAMN05216410_1892"/>
<protein>
    <recommendedName>
        <fullName evidence="4">SipW-cognate class signal peptide</fullName>
    </recommendedName>
</protein>
<organism evidence="2 3">
    <name type="scientific">Sanguibacter gelidistatuariae</name>
    <dbReference type="NCBI Taxonomy" id="1814289"/>
    <lineage>
        <taxon>Bacteria</taxon>
        <taxon>Bacillati</taxon>
        <taxon>Actinomycetota</taxon>
        <taxon>Actinomycetes</taxon>
        <taxon>Micrococcales</taxon>
        <taxon>Sanguibacteraceae</taxon>
        <taxon>Sanguibacter</taxon>
    </lineage>
</organism>
<dbReference type="EMBL" id="FMYH01000003">
    <property type="protein sequence ID" value="SDC55492.1"/>
    <property type="molecule type" value="Genomic_DNA"/>
</dbReference>
<dbReference type="Proteomes" id="UP000199039">
    <property type="component" value="Unassembled WGS sequence"/>
</dbReference>
<gene>
    <name evidence="2" type="ORF">SAMN05216410_1892</name>
</gene>
<evidence type="ECO:0008006" key="4">
    <source>
        <dbReference type="Google" id="ProtNLM"/>
    </source>
</evidence>
<evidence type="ECO:0000256" key="1">
    <source>
        <dbReference type="SAM" id="SignalP"/>
    </source>
</evidence>
<evidence type="ECO:0000313" key="3">
    <source>
        <dbReference type="Proteomes" id="UP000199039"/>
    </source>
</evidence>
<accession>A0A1G6MIX8</accession>
<keyword evidence="3" id="KW-1185">Reference proteome</keyword>
<dbReference type="AlphaFoldDB" id="A0A1G6MIX8"/>
<feature type="chain" id="PRO_5011780861" description="SipW-cognate class signal peptide" evidence="1">
    <location>
        <begin position="29"/>
        <end position="179"/>
    </location>
</feature>
<feature type="signal peptide" evidence="1">
    <location>
        <begin position="1"/>
        <end position="28"/>
    </location>
</feature>
<reference evidence="2 3" key="1">
    <citation type="submission" date="2016-09" db="EMBL/GenBank/DDBJ databases">
        <authorList>
            <person name="Capua I."/>
            <person name="De Benedictis P."/>
            <person name="Joannis T."/>
            <person name="Lombin L.H."/>
            <person name="Cattoli G."/>
        </authorList>
    </citation>
    <scope>NUCLEOTIDE SEQUENCE [LARGE SCALE GENOMIC DNA]</scope>
    <source>
        <strain evidence="2 3">ISLP-3</strain>
    </source>
</reference>
<name>A0A1G6MIX8_9MICO</name>
<evidence type="ECO:0000313" key="2">
    <source>
        <dbReference type="EMBL" id="SDC55492.1"/>
    </source>
</evidence>
<keyword evidence="1" id="KW-0732">Signal</keyword>
<sequence>MKKKIVGTYISLGLSVGLTGLSSVPAQAASYCSGTSYSGMCYTTLLSDQSSVVVESIPLSNTSMVDATMTCVFGQVITKTMTATSPSGVSAPASIKAGILASVDATVSLPLAMSISQSGAQANPVAAQYFVQPGQNVSCNRVYTEVTATVRVTSYSGSGVSVVGTYATKIPSGVRVENR</sequence>
<dbReference type="RefSeq" id="WP_139185785.1">
    <property type="nucleotide sequence ID" value="NZ_FMYH01000003.1"/>
</dbReference>